<reference evidence="1" key="1">
    <citation type="journal article" date="2021" name="Proc. Natl. Acad. Sci. U.S.A.">
        <title>A Catalog of Tens of Thousands of Viruses from Human Metagenomes Reveals Hidden Associations with Chronic Diseases.</title>
        <authorList>
            <person name="Tisza M.J."/>
            <person name="Buck C.B."/>
        </authorList>
    </citation>
    <scope>NUCLEOTIDE SEQUENCE</scope>
    <source>
        <strain evidence="1">Ct0wg9</strain>
    </source>
</reference>
<name>A0A8S5NFN1_9CAUD</name>
<sequence>MKISKKEYCEMIRNAFECSREYLYKGKYKDAYFQLGLARGIIIVMDFEKAITQEEFNKLLKATFDIERCADGYTEALKALEE</sequence>
<protein>
    <submittedName>
        <fullName evidence="1">Uncharacterized protein</fullName>
    </submittedName>
</protein>
<organism evidence="1">
    <name type="scientific">Myoviridae sp. ct0wg9</name>
    <dbReference type="NCBI Taxonomy" id="2826600"/>
    <lineage>
        <taxon>Viruses</taxon>
        <taxon>Duplodnaviria</taxon>
        <taxon>Heunggongvirae</taxon>
        <taxon>Uroviricota</taxon>
        <taxon>Caudoviricetes</taxon>
    </lineage>
</organism>
<dbReference type="EMBL" id="BK015160">
    <property type="protein sequence ID" value="DAD93465.1"/>
    <property type="molecule type" value="Genomic_DNA"/>
</dbReference>
<proteinExistence type="predicted"/>
<evidence type="ECO:0000313" key="1">
    <source>
        <dbReference type="EMBL" id="DAD93465.1"/>
    </source>
</evidence>
<accession>A0A8S5NFN1</accession>